<gene>
    <name evidence="1" type="ORF">BKA15_005796</name>
</gene>
<organism evidence="1 2">
    <name type="scientific">Microlunatus parietis</name>
    <dbReference type="NCBI Taxonomy" id="682979"/>
    <lineage>
        <taxon>Bacteria</taxon>
        <taxon>Bacillati</taxon>
        <taxon>Actinomycetota</taxon>
        <taxon>Actinomycetes</taxon>
        <taxon>Propionibacteriales</taxon>
        <taxon>Propionibacteriaceae</taxon>
        <taxon>Microlunatus</taxon>
    </lineage>
</organism>
<dbReference type="AlphaFoldDB" id="A0A7Y9ID28"/>
<name>A0A7Y9ID28_9ACTN</name>
<keyword evidence="2" id="KW-1185">Reference proteome</keyword>
<comment type="caution">
    <text evidence="1">The sequence shown here is derived from an EMBL/GenBank/DDBJ whole genome shotgun (WGS) entry which is preliminary data.</text>
</comment>
<accession>A0A7Y9ID28</accession>
<protein>
    <submittedName>
        <fullName evidence="1">Uncharacterized protein</fullName>
    </submittedName>
</protein>
<proteinExistence type="predicted"/>
<evidence type="ECO:0000313" key="2">
    <source>
        <dbReference type="Proteomes" id="UP000569914"/>
    </source>
</evidence>
<evidence type="ECO:0000313" key="1">
    <source>
        <dbReference type="EMBL" id="NYE74467.1"/>
    </source>
</evidence>
<dbReference type="Proteomes" id="UP000569914">
    <property type="component" value="Unassembled WGS sequence"/>
</dbReference>
<dbReference type="EMBL" id="JACCBU010000001">
    <property type="protein sequence ID" value="NYE74467.1"/>
    <property type="molecule type" value="Genomic_DNA"/>
</dbReference>
<reference evidence="1 2" key="1">
    <citation type="submission" date="2020-07" db="EMBL/GenBank/DDBJ databases">
        <title>Sequencing the genomes of 1000 actinobacteria strains.</title>
        <authorList>
            <person name="Klenk H.-P."/>
        </authorList>
    </citation>
    <scope>NUCLEOTIDE SEQUENCE [LARGE SCALE GENOMIC DNA]</scope>
    <source>
        <strain evidence="1 2">DSM 22083</strain>
    </source>
</reference>
<sequence>MNDDLGRLSVRELIIRLADTEDTIRRAAICGDGHDSERQPINGSLIELARTEQRIIRELRQREHTVDRHAWRREQPLAG</sequence>
<dbReference type="RefSeq" id="WP_179756790.1">
    <property type="nucleotide sequence ID" value="NZ_JACCBU010000001.1"/>
</dbReference>